<dbReference type="Proteomes" id="UP000241890">
    <property type="component" value="Unassembled WGS sequence"/>
</dbReference>
<gene>
    <name evidence="12" type="ORF">FCC1311_004082</name>
</gene>
<dbReference type="AlphaFoldDB" id="A0A2R5FZM4"/>
<evidence type="ECO:0000256" key="10">
    <source>
        <dbReference type="ARBA" id="ARBA00023170"/>
    </source>
</evidence>
<keyword evidence="7 11" id="KW-1133">Transmembrane helix</keyword>
<evidence type="ECO:0000256" key="8">
    <source>
        <dbReference type="ARBA" id="ARBA00023134"/>
    </source>
</evidence>
<evidence type="ECO:0000256" key="3">
    <source>
        <dbReference type="ARBA" id="ARBA00020256"/>
    </source>
</evidence>
<dbReference type="InterPro" id="IPR019009">
    <property type="entry name" value="SRP_receptor_beta_su"/>
</dbReference>
<feature type="transmembrane region" description="Helical" evidence="11">
    <location>
        <begin position="33"/>
        <end position="53"/>
    </location>
</feature>
<protein>
    <recommendedName>
        <fullName evidence="3">Signal recognition particle receptor subunit beta</fullName>
    </recommendedName>
</protein>
<dbReference type="InterPro" id="IPR027417">
    <property type="entry name" value="P-loop_NTPase"/>
</dbReference>
<reference evidence="12 13" key="1">
    <citation type="submission" date="2017-12" db="EMBL/GenBank/DDBJ databases">
        <title>Sequencing, de novo assembly and annotation of complete genome of a new Thraustochytrid species, strain FCC1311.</title>
        <authorList>
            <person name="Sedici K."/>
            <person name="Godart F."/>
            <person name="Aiese Cigliano R."/>
            <person name="Sanseverino W."/>
            <person name="Barakat M."/>
            <person name="Ortet P."/>
            <person name="Marechal E."/>
            <person name="Cagnac O."/>
            <person name="Amato A."/>
        </authorList>
    </citation>
    <scope>NUCLEOTIDE SEQUENCE [LARGE SCALE GENOMIC DNA]</scope>
</reference>
<keyword evidence="6" id="KW-0256">Endoplasmic reticulum</keyword>
<accession>A0A2R5FZM4</accession>
<evidence type="ECO:0000256" key="7">
    <source>
        <dbReference type="ARBA" id="ARBA00022989"/>
    </source>
</evidence>
<organism evidence="12 13">
    <name type="scientific">Hondaea fermentalgiana</name>
    <dbReference type="NCBI Taxonomy" id="2315210"/>
    <lineage>
        <taxon>Eukaryota</taxon>
        <taxon>Sar</taxon>
        <taxon>Stramenopiles</taxon>
        <taxon>Bigyra</taxon>
        <taxon>Labyrinthulomycetes</taxon>
        <taxon>Thraustochytrida</taxon>
        <taxon>Thraustochytriidae</taxon>
        <taxon>Hondaea</taxon>
    </lineage>
</organism>
<dbReference type="EMBL" id="BEYU01000005">
    <property type="protein sequence ID" value="GBG24190.1"/>
    <property type="molecule type" value="Genomic_DNA"/>
</dbReference>
<dbReference type="OrthoDB" id="41266at2759"/>
<evidence type="ECO:0000256" key="1">
    <source>
        <dbReference type="ARBA" id="ARBA00004389"/>
    </source>
</evidence>
<comment type="caution">
    <text evidence="12">The sequence shown here is derived from an EMBL/GenBank/DDBJ whole genome shotgun (WGS) entry which is preliminary data.</text>
</comment>
<evidence type="ECO:0000256" key="11">
    <source>
        <dbReference type="SAM" id="Phobius"/>
    </source>
</evidence>
<evidence type="ECO:0000256" key="2">
    <source>
        <dbReference type="ARBA" id="ARBA00005619"/>
    </source>
</evidence>
<dbReference type="InParanoid" id="A0A2R5FZM4"/>
<keyword evidence="13" id="KW-1185">Reference proteome</keyword>
<evidence type="ECO:0000256" key="6">
    <source>
        <dbReference type="ARBA" id="ARBA00022824"/>
    </source>
</evidence>
<evidence type="ECO:0000313" key="12">
    <source>
        <dbReference type="EMBL" id="GBG24190.1"/>
    </source>
</evidence>
<dbReference type="Pfam" id="PF09439">
    <property type="entry name" value="SRPRB"/>
    <property type="match status" value="1"/>
</dbReference>
<keyword evidence="9 11" id="KW-0472">Membrane</keyword>
<dbReference type="Gene3D" id="3.40.50.300">
    <property type="entry name" value="P-loop containing nucleotide triphosphate hydrolases"/>
    <property type="match status" value="1"/>
</dbReference>
<dbReference type="GO" id="GO:0005789">
    <property type="term" value="C:endoplasmic reticulum membrane"/>
    <property type="evidence" value="ECO:0007669"/>
    <property type="project" value="UniProtKB-SubCell"/>
</dbReference>
<evidence type="ECO:0000256" key="4">
    <source>
        <dbReference type="ARBA" id="ARBA00022692"/>
    </source>
</evidence>
<comment type="similarity">
    <text evidence="2">Belongs to the SRP receptor beta subunit family.</text>
</comment>
<keyword evidence="4 11" id="KW-0812">Transmembrane</keyword>
<evidence type="ECO:0000256" key="9">
    <source>
        <dbReference type="ARBA" id="ARBA00023136"/>
    </source>
</evidence>
<keyword evidence="5" id="KW-0547">Nucleotide-binding</keyword>
<name>A0A2R5FZM4_9STRA</name>
<keyword evidence="8" id="KW-0342">GTP-binding</keyword>
<sequence length="287" mass="30507">METLRGAVPDALQTPLASAEAAVARQLGVSDDAALAILIAATLLAIVLATWAVTGGNSSGSAAGGRKRTGDAVVLLGNSGSGKTSLFYKLLTRHFAKMSRLADKCPECVTSMEIQEKRFPLVGANVDTPRRVIDFPGHARLRTQLPEVIVQARCLVFLVDAAAVKPKDIREISSLLYDVFVEIIRSGCEPRMLIVCNKCEASGAIAPEDLRKKLEKEIDGLKTTRHSIDTEGDDEMEIALGTEGVPFEFDSDAGCEVEFCSASVLEGGAKLDPVLDFIADAFPATSA</sequence>
<dbReference type="FunCoup" id="A0A2R5FZM4">
    <property type="interactions" value="179"/>
</dbReference>
<keyword evidence="10 12" id="KW-0675">Receptor</keyword>
<dbReference type="GO" id="GO:0005525">
    <property type="term" value="F:GTP binding"/>
    <property type="evidence" value="ECO:0007669"/>
    <property type="project" value="UniProtKB-KW"/>
</dbReference>
<dbReference type="SUPFAM" id="SSF52540">
    <property type="entry name" value="P-loop containing nucleoside triphosphate hydrolases"/>
    <property type="match status" value="1"/>
</dbReference>
<evidence type="ECO:0000256" key="5">
    <source>
        <dbReference type="ARBA" id="ARBA00022741"/>
    </source>
</evidence>
<proteinExistence type="inferred from homology"/>
<evidence type="ECO:0000313" key="13">
    <source>
        <dbReference type="Proteomes" id="UP000241890"/>
    </source>
</evidence>
<comment type="subcellular location">
    <subcellularLocation>
        <location evidence="1">Endoplasmic reticulum membrane</location>
        <topology evidence="1">Single-pass membrane protein</topology>
    </subcellularLocation>
</comment>